<name>A0A931IRY0_9BURK</name>
<dbReference type="EMBL" id="JAEDAL010000001">
    <property type="protein sequence ID" value="MBH9551572.1"/>
    <property type="molecule type" value="Genomic_DNA"/>
</dbReference>
<accession>A0A931IRY0</accession>
<evidence type="ECO:0000313" key="1">
    <source>
        <dbReference type="EMBL" id="MBH9551572.1"/>
    </source>
</evidence>
<gene>
    <name evidence="1" type="ORF">I7X43_01815</name>
</gene>
<dbReference type="RefSeq" id="WP_198099179.1">
    <property type="nucleotide sequence ID" value="NZ_JAEDAL010000001.1"/>
</dbReference>
<sequence>MKALLAIAAHAVSAVSALVTGLCIWGAAGVVWGVAGGLSVWLLDAFIAHKIQQAKDATAAGAHA</sequence>
<dbReference type="AlphaFoldDB" id="A0A931IRY0"/>
<organism evidence="1 2">
    <name type="scientific">Inhella gelatinilytica</name>
    <dbReference type="NCBI Taxonomy" id="2795030"/>
    <lineage>
        <taxon>Bacteria</taxon>
        <taxon>Pseudomonadati</taxon>
        <taxon>Pseudomonadota</taxon>
        <taxon>Betaproteobacteria</taxon>
        <taxon>Burkholderiales</taxon>
        <taxon>Sphaerotilaceae</taxon>
        <taxon>Inhella</taxon>
    </lineage>
</organism>
<comment type="caution">
    <text evidence="1">The sequence shown here is derived from an EMBL/GenBank/DDBJ whole genome shotgun (WGS) entry which is preliminary data.</text>
</comment>
<reference evidence="1" key="1">
    <citation type="submission" date="2020-12" db="EMBL/GenBank/DDBJ databases">
        <title>The genome sequence of Inhella sp. 4Y17.</title>
        <authorList>
            <person name="Liu Y."/>
        </authorList>
    </citation>
    <scope>NUCLEOTIDE SEQUENCE</scope>
    <source>
        <strain evidence="1">4Y10</strain>
    </source>
</reference>
<proteinExistence type="predicted"/>
<keyword evidence="2" id="KW-1185">Reference proteome</keyword>
<evidence type="ECO:0000313" key="2">
    <source>
        <dbReference type="Proteomes" id="UP000620139"/>
    </source>
</evidence>
<protein>
    <submittedName>
        <fullName evidence="1">Uncharacterized protein</fullName>
    </submittedName>
</protein>
<dbReference type="Proteomes" id="UP000620139">
    <property type="component" value="Unassembled WGS sequence"/>
</dbReference>